<keyword evidence="1" id="KW-1133">Transmembrane helix</keyword>
<dbReference type="InterPro" id="IPR021215">
    <property type="entry name" value="DUF2752"/>
</dbReference>
<dbReference type="Proteomes" id="UP001056426">
    <property type="component" value="Chromosome"/>
</dbReference>
<keyword evidence="1" id="KW-0472">Membrane</keyword>
<protein>
    <submittedName>
        <fullName evidence="2">DUF2752 domain-containing protein</fullName>
    </submittedName>
</protein>
<sequence>MAFKKIFIKWGIAIVVVSTIAILYKNYNPGEIHLFPKCPFWAITGLKCPGCGSQRAVHHLLNLEVLSAAKENILLVLSIPYILAGLIIERLKNPSEKLLVWRKRLYGRTAIYIILAIIIAFWIMRNLLH</sequence>
<evidence type="ECO:0000313" key="2">
    <source>
        <dbReference type="EMBL" id="URW78790.1"/>
    </source>
</evidence>
<gene>
    <name evidence="2" type="ORF">M9189_07930</name>
</gene>
<dbReference type="Pfam" id="PF10825">
    <property type="entry name" value="DUF2752"/>
    <property type="match status" value="1"/>
</dbReference>
<reference evidence="2" key="1">
    <citation type="submission" date="2022-05" db="EMBL/GenBank/DDBJ databases">
        <authorList>
            <person name="Sun X."/>
        </authorList>
    </citation>
    <scope>NUCLEOTIDE SEQUENCE</scope>
    <source>
        <strain evidence="2">Ai-910</strain>
    </source>
</reference>
<accession>A0A9J6ZMN6</accession>
<keyword evidence="1" id="KW-0812">Transmembrane</keyword>
<feature type="transmembrane region" description="Helical" evidence="1">
    <location>
        <begin position="72"/>
        <end position="88"/>
    </location>
</feature>
<dbReference type="EMBL" id="CP098400">
    <property type="protein sequence ID" value="URW78790.1"/>
    <property type="molecule type" value="Genomic_DNA"/>
</dbReference>
<feature type="transmembrane region" description="Helical" evidence="1">
    <location>
        <begin position="7"/>
        <end position="24"/>
    </location>
</feature>
<organism evidence="2 3">
    <name type="scientific">Xiashengella succiniciproducens</name>
    <dbReference type="NCBI Taxonomy" id="2949635"/>
    <lineage>
        <taxon>Bacteria</taxon>
        <taxon>Pseudomonadati</taxon>
        <taxon>Bacteroidota</taxon>
        <taxon>Bacteroidia</taxon>
        <taxon>Marinilabiliales</taxon>
        <taxon>Marinilabiliaceae</taxon>
        <taxon>Xiashengella</taxon>
    </lineage>
</organism>
<keyword evidence="3" id="KW-1185">Reference proteome</keyword>
<name>A0A9J6ZMN6_9BACT</name>
<feature type="transmembrane region" description="Helical" evidence="1">
    <location>
        <begin position="109"/>
        <end position="128"/>
    </location>
</feature>
<evidence type="ECO:0000313" key="3">
    <source>
        <dbReference type="Proteomes" id="UP001056426"/>
    </source>
</evidence>
<dbReference type="AlphaFoldDB" id="A0A9J6ZMN6"/>
<dbReference type="KEGG" id="alkq:M9189_07930"/>
<proteinExistence type="predicted"/>
<reference evidence="2" key="2">
    <citation type="submission" date="2022-06" db="EMBL/GenBank/DDBJ databases">
        <title>Xiashengella guii gen. nov. sp. nov., a bacterium isolated form anaerobic digestion tank.</title>
        <authorList>
            <person name="Huang H."/>
        </authorList>
    </citation>
    <scope>NUCLEOTIDE SEQUENCE</scope>
    <source>
        <strain evidence="2">Ai-910</strain>
    </source>
</reference>
<evidence type="ECO:0000256" key="1">
    <source>
        <dbReference type="SAM" id="Phobius"/>
    </source>
</evidence>
<dbReference type="RefSeq" id="WP_250722189.1">
    <property type="nucleotide sequence ID" value="NZ_CP098400.1"/>
</dbReference>